<feature type="compositionally biased region" description="Low complexity" evidence="1">
    <location>
        <begin position="2247"/>
        <end position="2261"/>
    </location>
</feature>
<dbReference type="InterPro" id="IPR023346">
    <property type="entry name" value="Lysozyme-like_dom_sf"/>
</dbReference>
<gene>
    <name evidence="2" type="ORF">PS1_0226</name>
</gene>
<proteinExistence type="predicted"/>
<dbReference type="Proteomes" id="UP000317703">
    <property type="component" value="Segment"/>
</dbReference>
<evidence type="ECO:0000256" key="1">
    <source>
        <dbReference type="SAM" id="MobiDB-lite"/>
    </source>
</evidence>
<evidence type="ECO:0000313" key="3">
    <source>
        <dbReference type="Proteomes" id="UP000317703"/>
    </source>
</evidence>
<dbReference type="EMBL" id="MN032614">
    <property type="protein sequence ID" value="QDJ96737.1"/>
    <property type="molecule type" value="Genomic_DNA"/>
</dbReference>
<reference evidence="2" key="1">
    <citation type="submission" date="2019-06" db="EMBL/GenBank/DDBJ databases">
        <title>Complete genome sequence of Aeromonas hydrophila bacteriophage PS1.</title>
        <authorList>
            <person name="Rai S."/>
            <person name="Tyagi A."/>
            <person name="Kumar N."/>
            <person name="Singh N."/>
        </authorList>
    </citation>
    <scope>NUCLEOTIDE SEQUENCE [LARGE SCALE GENOMIC DNA]</scope>
</reference>
<protein>
    <submittedName>
        <fullName evidence="2">Endolysin</fullName>
    </submittedName>
</protein>
<keyword evidence="3" id="KW-1185">Reference proteome</keyword>
<dbReference type="SUPFAM" id="SSF53955">
    <property type="entry name" value="Lysozyme-like"/>
    <property type="match status" value="1"/>
</dbReference>
<accession>A0A514TUN3</accession>
<feature type="compositionally biased region" description="Polar residues" evidence="1">
    <location>
        <begin position="2277"/>
        <end position="2292"/>
    </location>
</feature>
<name>A0A514TUN3_9CAUD</name>
<feature type="region of interest" description="Disordered" evidence="1">
    <location>
        <begin position="2197"/>
        <end position="2224"/>
    </location>
</feature>
<sequence>MASDTYDLDWDDDPFGGDLDFDMDFDMDPYAKKGFVGGMASGFLSGIVDETVGSGEARMRTLRTILPKSFSTALDRVSWAGRRFDELKTEFKEENASSVKSLQSIAGHLSKKMGERMPSSITNELENFSQKDFSSWEKLGGYEAPGLAIEETSDYDVAAALDRSLEAQEGMFTALGETLNTMSAHVGGMITASISSGNRQLVNIESGMRDLVNYQRNVQLRMDQAKLSLLAKTYVSNVKYYKFMEKGIHTEIAELKKIQKASMMSDYQKTSNFTASKEFMRNKLFSTIGKRVGGLTGLIKDKFGKSARQEGYQGGNFALEQIADMLDMSDGMPMSKGMIGDLIGKQLGSMFVSNIPYFFERGKGKDWINKLAAKNPKEAKQFQEMFGKLTNFGNKASYASTSGVGLINYLAEDYEAMDEMEYLDYQDYLDQLPPGKKPIPKAIWVAKNAATNKAKASVNSFMSEITKSRGTQYTLNKRNVKDLNNPGIWKETNNITLNEVIPGLLSRILTSTEGIRTGEKNIEGVSYNYMRGQFQTDSEKRISVKADLMPYGDFSRYAQAALEMVDGLDTERSLSAGARKALAQQIAKDVDQEKGFNPFYYLGDIPNVSGAHQKEIHAVMKRHFGLNDQDVSEFKSAKGFDKLKRMTDMRSNEGNERLNVASATAANMKELFPNVAERIDMLRSTGNEQLLRDLGVIYTEAGVEKVNMDIFHERLGQFMENPNNPQLKGMFDTTSKKPVSDGKGGFIVPKSPTGSASTNNTFNELNSSISDLSAQLSRLVDNTSKVNTESSKGPQAYFDTHTGEVITNIDKIATSTSNMDALFTELLTIVKDGKLFNKQAKSETEERQADRYNFDVINRLKKILPTNILGKGFEMVMQNQPLILGSILGGVSSHFIQNPILAAAAGVGGVALGALVQHWGRVDNENAVGDEPSDEEDILDENGNPILKSSKLKAGDYYDAVKRRVINTWRDIKGPIFDAAEKVTITIKELGGKIFGADGRAVVLSGIVKLKDAVVGAYNFVDPLTRIKSVMEMGKNLIYQQDVYVKGEKTPRLRAVKFKEGEYSIEDTTGSIKPIWGWNEITGPVYDSEGNEVISQIEFDQGLITATGQKVRAVGSAASGLAETAAGLARSGLDTILGKFGYNRPQSDTEGSVGGKPGQSSNRGVERRLDRIYAILSQKFGIDIPDNFDGESDPIGSPITKGLRLNSLEDKIRQEKAEKQEKVQDSIIDIAEGMKEPKEGEKTEKQGIFGKLFSLMGGMGDFAMRLIKNPIGTLGGLIMGSLVNSGKRLASIGSMLFSGVLGVASPIFKLMKWGFTALTKATMAKTAAGGLGDALGSAGKGGVRGKIGGALGKLGGRGKMLAALLGTGAVVGGGMYAADAFGGEDEPTDGDVYEDGKDDNGPKLTTMEKVVDTASDFFLPTLALKTAKEFLLPKAASDFIDNKGVFWAPDGTFFTDRREAQAYIDGAGGVSAKEIPDSLQRRIRYAQYGIKSIDGNLAKRVSKLEQALIPHLAIANNRASFTQNAPVAQILQQFAKGGDSVPFDQVHTWFNARFKPVFLLYAVAVSVGRHGDINEFDRKESYEVTLLCERVRTSMGTLDPFPYEVQVQIDPREGILNRVMTENLVSSLLSELRKKYPTPEEEFKLETDVERRSRVLNEKTPDGLAGWFSNSFGDRANKLAQEEVDRKFQTPQAVREIDISDLHKDANTAIDPFTMVRLGVYGNIDNMPWRVDAVLRLERYCEDLINTLGTEAVFSGNPTRVFNLFKAQFRIETTNGESNWHLWFQNRFLPVLQQYVKEMKRLRNQLPKQGWRSLSDTNKAKLARFLSETRVIYQQEEVSVWDVKVSPFENSNSGSWPDRVEKYLKSLDAKATKARLKEPELEDERSLTYDEKVNGSKIDSNQVQVNTNALFDKVYGKNRNVSAGNVGIYGGGTGNSFTADGRNNNGIGFGTNYNLQGGNVNLGWSDTFNPEFQKLAGDDKGIKMDPAQGEQLLLNHLLKAGVTDKKMLALALAMAKKETGNYSATVENTNWSAPTLKRYFRNIPDMATAEKVAAMSPPERAMYVYGRAPKGPTLGNTKPEDGWLYRGRGLFQLTGKANYEKFKQETGIDVVSNPRIVSEDPNVMAESAVRFLLNSKAMRSIAQTGDFETAMRGINGGNPVPGSDERRQYYQEYLDRLNRGDISVPDTGEQGSVQISNEQAQLPSVPDSNVPPDHVDGNKAVNPDAKEDINSLMNAADTAKVSNKPVSPTSTPTASPASKPKVPAPPPSIAAPQQPSNTATNTPAVNQSNVMKTSTKEVPVELKLPDGPLAVNDEANTAAMARLITSVDTLNEGINRLAKQQSGVRMN</sequence>
<feature type="region of interest" description="Disordered" evidence="1">
    <location>
        <begin position="1143"/>
        <end position="1163"/>
    </location>
</feature>
<evidence type="ECO:0000313" key="2">
    <source>
        <dbReference type="EMBL" id="QDJ96737.1"/>
    </source>
</evidence>
<dbReference type="Gene3D" id="1.10.530.10">
    <property type="match status" value="1"/>
</dbReference>
<feature type="region of interest" description="Disordered" evidence="1">
    <location>
        <begin position="2237"/>
        <end position="2292"/>
    </location>
</feature>
<organism evidence="2 3">
    <name type="scientific">Aeromonas phage PS1</name>
    <dbReference type="NCBI Taxonomy" id="2591406"/>
    <lineage>
        <taxon>Viruses</taxon>
        <taxon>Duplodnaviria</taxon>
        <taxon>Heunggongvirae</taxon>
        <taxon>Uroviricota</taxon>
        <taxon>Caudoviricetes</taxon>
        <taxon>Chimalliviridae</taxon>
        <taxon>Ferozepurvirus</taxon>
        <taxon>Ferozepurvirus PS1</taxon>
    </lineage>
</organism>